<dbReference type="CTD" id="6752108"/>
<dbReference type="PANTHER" id="PTHR10057">
    <property type="entry name" value="PERIPHERAL-TYPE BENZODIAZEPINE RECEPTOR"/>
    <property type="match status" value="1"/>
</dbReference>
<dbReference type="InParanoid" id="B3RRN2"/>
<protein>
    <recommendedName>
        <fullName evidence="9">Peripheral-type benzodiazepine receptor</fullName>
    </recommendedName>
</protein>
<comment type="similarity">
    <text evidence="2">Belongs to the TspO/BZRP family.</text>
</comment>
<name>B3RRN2_TRIAD</name>
<dbReference type="GeneID" id="6752108"/>
<dbReference type="PhylomeDB" id="B3RRN2"/>
<dbReference type="OrthoDB" id="8841220at2759"/>
<feature type="transmembrane region" description="Helical" evidence="6">
    <location>
        <begin position="106"/>
        <end position="125"/>
    </location>
</feature>
<dbReference type="FunCoup" id="B3RRN2">
    <property type="interactions" value="192"/>
</dbReference>
<dbReference type="PANTHER" id="PTHR10057:SF0">
    <property type="entry name" value="TRANSLOCATOR PROTEIN"/>
    <property type="match status" value="1"/>
</dbReference>
<dbReference type="eggNOG" id="KOG3797">
    <property type="taxonomic scope" value="Eukaryota"/>
</dbReference>
<evidence type="ECO:0000256" key="5">
    <source>
        <dbReference type="ARBA" id="ARBA00023136"/>
    </source>
</evidence>
<feature type="transmembrane region" description="Helical" evidence="6">
    <location>
        <begin position="137"/>
        <end position="156"/>
    </location>
</feature>
<dbReference type="InterPro" id="IPR004307">
    <property type="entry name" value="TspO_MBR"/>
</dbReference>
<dbReference type="AlphaFoldDB" id="B3RRN2"/>
<dbReference type="EMBL" id="DS985243">
    <property type="protein sequence ID" value="EDV26381.1"/>
    <property type="molecule type" value="Genomic_DNA"/>
</dbReference>
<dbReference type="PIRSF" id="PIRSF005859">
    <property type="entry name" value="PBR"/>
    <property type="match status" value="1"/>
</dbReference>
<dbReference type="Gene3D" id="1.20.1260.100">
    <property type="entry name" value="TspO/MBR protein"/>
    <property type="match status" value="1"/>
</dbReference>
<feature type="transmembrane region" description="Helical" evidence="6">
    <location>
        <begin position="46"/>
        <end position="67"/>
    </location>
</feature>
<dbReference type="FunFam" id="1.20.1260.100:FF:000001">
    <property type="entry name" value="translocator protein 2"/>
    <property type="match status" value="1"/>
</dbReference>
<dbReference type="KEGG" id="tad:TRIADDRAFT_63738"/>
<evidence type="ECO:0000256" key="4">
    <source>
        <dbReference type="ARBA" id="ARBA00022989"/>
    </source>
</evidence>
<evidence type="ECO:0000313" key="7">
    <source>
        <dbReference type="EMBL" id="EDV26381.1"/>
    </source>
</evidence>
<dbReference type="Proteomes" id="UP000009022">
    <property type="component" value="Unassembled WGS sequence"/>
</dbReference>
<organism evidence="7 8">
    <name type="scientific">Trichoplax adhaerens</name>
    <name type="common">Trichoplax reptans</name>
    <dbReference type="NCBI Taxonomy" id="10228"/>
    <lineage>
        <taxon>Eukaryota</taxon>
        <taxon>Metazoa</taxon>
        <taxon>Placozoa</taxon>
        <taxon>Uniplacotomia</taxon>
        <taxon>Trichoplacea</taxon>
        <taxon>Trichoplacidae</taxon>
        <taxon>Trichoplax</taxon>
    </lineage>
</organism>
<proteinExistence type="inferred from homology"/>
<accession>B3RRN2</accession>
<keyword evidence="5 6" id="KW-0472">Membrane</keyword>
<evidence type="ECO:0000256" key="3">
    <source>
        <dbReference type="ARBA" id="ARBA00022692"/>
    </source>
</evidence>
<comment type="subcellular location">
    <subcellularLocation>
        <location evidence="1">Membrane</location>
        <topology evidence="1">Multi-pass membrane protein</topology>
    </subcellularLocation>
</comment>
<dbReference type="RefSeq" id="XP_002110377.1">
    <property type="nucleotide sequence ID" value="XM_002110341.1"/>
</dbReference>
<dbReference type="GO" id="GO:0005741">
    <property type="term" value="C:mitochondrial outer membrane"/>
    <property type="evidence" value="ECO:0000318"/>
    <property type="project" value="GO_Central"/>
</dbReference>
<dbReference type="GO" id="GO:0033013">
    <property type="term" value="P:tetrapyrrole metabolic process"/>
    <property type="evidence" value="ECO:0007669"/>
    <property type="project" value="UniProtKB-ARBA"/>
</dbReference>
<feature type="transmembrane region" description="Helical" evidence="6">
    <location>
        <begin position="6"/>
        <end position="25"/>
    </location>
</feature>
<reference evidence="7 8" key="1">
    <citation type="journal article" date="2008" name="Nature">
        <title>The Trichoplax genome and the nature of placozoans.</title>
        <authorList>
            <person name="Srivastava M."/>
            <person name="Begovic E."/>
            <person name="Chapman J."/>
            <person name="Putnam N.H."/>
            <person name="Hellsten U."/>
            <person name="Kawashima T."/>
            <person name="Kuo A."/>
            <person name="Mitros T."/>
            <person name="Salamov A."/>
            <person name="Carpenter M.L."/>
            <person name="Signorovitch A.Y."/>
            <person name="Moreno M.A."/>
            <person name="Kamm K."/>
            <person name="Grimwood J."/>
            <person name="Schmutz J."/>
            <person name="Shapiro H."/>
            <person name="Grigoriev I.V."/>
            <person name="Buss L.W."/>
            <person name="Schierwater B."/>
            <person name="Dellaporta S.L."/>
            <person name="Rokhsar D.S."/>
        </authorList>
    </citation>
    <scope>NUCLEOTIDE SEQUENCE [LARGE SCALE GENOMIC DNA]</scope>
    <source>
        <strain evidence="7 8">Grell-BS-1999</strain>
    </source>
</reference>
<keyword evidence="4 6" id="KW-1133">Transmembrane helix</keyword>
<evidence type="ECO:0000256" key="2">
    <source>
        <dbReference type="ARBA" id="ARBA00007524"/>
    </source>
</evidence>
<evidence type="ECO:0000256" key="6">
    <source>
        <dbReference type="SAM" id="Phobius"/>
    </source>
</evidence>
<evidence type="ECO:0008006" key="9">
    <source>
        <dbReference type="Google" id="ProtNLM"/>
    </source>
</evidence>
<gene>
    <name evidence="7" type="ORF">TRIADDRAFT_63738</name>
</gene>
<dbReference type="HOGENOM" id="CLU_091805_2_1_1"/>
<evidence type="ECO:0000256" key="1">
    <source>
        <dbReference type="ARBA" id="ARBA00004141"/>
    </source>
</evidence>
<evidence type="ECO:0000313" key="8">
    <source>
        <dbReference type="Proteomes" id="UP000009022"/>
    </source>
</evidence>
<dbReference type="InterPro" id="IPR038330">
    <property type="entry name" value="TspO/MBR-related_sf"/>
</dbReference>
<dbReference type="STRING" id="10228.B3RRN2"/>
<keyword evidence="3 6" id="KW-0812">Transmembrane</keyword>
<dbReference type="Pfam" id="PF03073">
    <property type="entry name" value="TspO_MBR"/>
    <property type="match status" value="1"/>
</dbReference>
<dbReference type="OMA" id="RDSLCPE"/>
<sequence>MSDWKKIVLAIAIPETVGFLGSYFTKKSINTWYKHIRKPSFTPPNWIFGPMWTLLYAGMGYASYLVWRDGGGFEGPALKALQAYELNLVFNGIWTPLFFGAKRMGLAGIDIVATWASIVYCIHLFTPINATAGKLMWPYLGWVSFASLLNFSMWYLNRNTPSIKED</sequence>
<dbReference type="CDD" id="cd15904">
    <property type="entry name" value="TSPO_MBR"/>
    <property type="match status" value="1"/>
</dbReference>
<keyword evidence="8" id="KW-1185">Reference proteome</keyword>